<sequence length="239" mass="26085">MRIAIVNLGGNQGKTTLAVNLFSPRIPGAKILAVETINGAGNDLGIDVEKLRGEQFSRIYAELAAADDLILDVGASNIEDFLLGLERFEDGHDEVDLFVIPATPAKKERTEAVKTAVMLSDLGVEASRITFVFNRTQDVETDFGDVLNFAKKTGQVTANPDCFIPESELFSLLADKKLNISQALNDQTDWKSELKAARATDDKKGFQKAADMVAIQKMAKAMDRQLQYVFERLTAGAEG</sequence>
<evidence type="ECO:0008006" key="3">
    <source>
        <dbReference type="Google" id="ProtNLM"/>
    </source>
</evidence>
<dbReference type="Proteomes" id="UP000016560">
    <property type="component" value="Unassembled WGS sequence"/>
</dbReference>
<dbReference type="NCBIfam" id="NF041292">
    <property type="entry name" value="StbB"/>
    <property type="match status" value="1"/>
</dbReference>
<evidence type="ECO:0000313" key="2">
    <source>
        <dbReference type="Proteomes" id="UP000016560"/>
    </source>
</evidence>
<organism evidence="1 2">
    <name type="scientific">Aquipseudomonas alcaligenes (strain ATCC 14909 / DSM 50342 / CCUG 1425 / JCM 20561 / NBRC 14159 / NCIMB 9945 / NCTC 10367 / 1577)</name>
    <name type="common">Pseudomonas alcaligenes</name>
    <dbReference type="NCBI Taxonomy" id="1215092"/>
    <lineage>
        <taxon>Bacteria</taxon>
        <taxon>Pseudomonadati</taxon>
        <taxon>Pseudomonadota</taxon>
        <taxon>Gammaproteobacteria</taxon>
        <taxon>Pseudomonadales</taxon>
        <taxon>Pseudomonadaceae</taxon>
        <taxon>Aquipseudomonas</taxon>
    </lineage>
</organism>
<protein>
    <recommendedName>
        <fullName evidence="3">Plasmid stability protein StbB</fullName>
    </recommendedName>
</protein>
<dbReference type="OrthoDB" id="5877230at2"/>
<gene>
    <name evidence="1" type="ORF">PA6_005_02310</name>
</gene>
<dbReference type="AlphaFoldDB" id="U2ZJZ6"/>
<keyword evidence="2" id="KW-1185">Reference proteome</keyword>
<reference evidence="1" key="1">
    <citation type="submission" date="2024-09" db="EMBL/GenBank/DDBJ databases">
        <title>Whole genome shotgun sequence of Pseudomonas alcaligenes NBRC 14159.</title>
        <authorList>
            <person name="Yoshida I."/>
            <person name="Hosoyama A."/>
            <person name="Tsuchikane K."/>
            <person name="Noguchi M."/>
            <person name="Hirakata S."/>
            <person name="Ando Y."/>
            <person name="Ohji S."/>
            <person name="Yamazoe A."/>
            <person name="Yamazaki S."/>
            <person name="Fujita N."/>
        </authorList>
    </citation>
    <scope>NUCLEOTIDE SEQUENCE</scope>
    <source>
        <strain evidence="1">NBRC 14159</strain>
    </source>
</reference>
<dbReference type="eggNOG" id="ENOG502ZAA9">
    <property type="taxonomic scope" value="Bacteria"/>
</dbReference>
<dbReference type="RefSeq" id="WP_021699436.1">
    <property type="nucleotide sequence ID" value="NZ_BATI01000005.1"/>
</dbReference>
<comment type="caution">
    <text evidence="1">The sequence shown here is derived from an EMBL/GenBank/DDBJ whole genome shotgun (WGS) entry which is preliminary data.</text>
</comment>
<dbReference type="InterPro" id="IPR027417">
    <property type="entry name" value="P-loop_NTPase"/>
</dbReference>
<evidence type="ECO:0000313" key="1">
    <source>
        <dbReference type="EMBL" id="GAD61342.1"/>
    </source>
</evidence>
<dbReference type="InterPro" id="IPR047985">
    <property type="entry name" value="StbB-like"/>
</dbReference>
<dbReference type="SUPFAM" id="SSF52540">
    <property type="entry name" value="P-loop containing nucleoside triphosphate hydrolases"/>
    <property type="match status" value="1"/>
</dbReference>
<proteinExistence type="predicted"/>
<accession>U2ZJZ6</accession>
<dbReference type="EMBL" id="BATI01000005">
    <property type="protein sequence ID" value="GAD61342.1"/>
    <property type="molecule type" value="Genomic_DNA"/>
</dbReference>
<name>U2ZJZ6_AQUA1</name>